<gene>
    <name evidence="1" type="ORF">AWC22_04600</name>
</gene>
<organism evidence="1 2">
    <name type="scientific">Mycobacterium riyadhense</name>
    <dbReference type="NCBI Taxonomy" id="486698"/>
    <lineage>
        <taxon>Bacteria</taxon>
        <taxon>Bacillati</taxon>
        <taxon>Actinomycetota</taxon>
        <taxon>Actinomycetes</taxon>
        <taxon>Mycobacteriales</taxon>
        <taxon>Mycobacteriaceae</taxon>
        <taxon>Mycobacterium</taxon>
    </lineage>
</organism>
<reference evidence="1 2" key="1">
    <citation type="submission" date="2016-01" db="EMBL/GenBank/DDBJ databases">
        <title>The new phylogeny of the genus Mycobacterium.</title>
        <authorList>
            <person name="Tarcisio F."/>
            <person name="Conor M."/>
            <person name="Antonella G."/>
            <person name="Elisabetta G."/>
            <person name="Giulia F.S."/>
            <person name="Sara T."/>
            <person name="Anna F."/>
            <person name="Clotilde B."/>
            <person name="Roberto B."/>
            <person name="Veronica D.S."/>
            <person name="Fabio R."/>
            <person name="Monica P."/>
            <person name="Olivier J."/>
            <person name="Enrico T."/>
            <person name="Nicola S."/>
        </authorList>
    </citation>
    <scope>NUCLEOTIDE SEQUENCE [LARGE SCALE GENOMIC DNA]</scope>
    <source>
        <strain evidence="1 2">DSM 45176</strain>
    </source>
</reference>
<comment type="caution">
    <text evidence="1">The sequence shown here is derived from an EMBL/GenBank/DDBJ whole genome shotgun (WGS) entry which is preliminary data.</text>
</comment>
<evidence type="ECO:0000313" key="2">
    <source>
        <dbReference type="Proteomes" id="UP000193087"/>
    </source>
</evidence>
<dbReference type="RefSeq" id="WP_085252966.1">
    <property type="nucleotide sequence ID" value="NZ_CAJMWJ010000001.1"/>
</dbReference>
<sequence length="110" mass="12099">MTDQDGVLLDANKFASRSTMKPASMNWPYPVDRRLDQLVDLANSSGANVRRNELAAALVAAAPTEADHLLNIVIAYRKAFVRDVIVGVDAAAQVVEIPRYRPGRRRHDAS</sequence>
<proteinExistence type="predicted"/>
<evidence type="ECO:0000313" key="1">
    <source>
        <dbReference type="EMBL" id="ORW61908.1"/>
    </source>
</evidence>
<dbReference type="Proteomes" id="UP000193087">
    <property type="component" value="Unassembled WGS sequence"/>
</dbReference>
<accession>A0A1X2BE60</accession>
<protein>
    <submittedName>
        <fullName evidence="1">Uncharacterized protein</fullName>
    </submittedName>
</protein>
<dbReference type="EMBL" id="LQPQ01000229">
    <property type="protein sequence ID" value="ORW61908.1"/>
    <property type="molecule type" value="Genomic_DNA"/>
</dbReference>
<name>A0A1X2BE60_9MYCO</name>
<keyword evidence="2" id="KW-1185">Reference proteome</keyword>
<dbReference type="AlphaFoldDB" id="A0A1X2BE60"/>
<dbReference type="GeneID" id="93497587"/>